<name>A0A183G1L0_HELPZ</name>
<protein>
    <submittedName>
        <fullName evidence="3">Reverse transcriptase domain-containing protein</fullName>
    </submittedName>
</protein>
<dbReference type="WBParaSite" id="HPBE_0001509301-mRNA-1">
    <property type="protein sequence ID" value="HPBE_0001509301-mRNA-1"/>
    <property type="gene ID" value="HPBE_0001509301"/>
</dbReference>
<reference evidence="1 2" key="1">
    <citation type="submission" date="2018-11" db="EMBL/GenBank/DDBJ databases">
        <authorList>
            <consortium name="Pathogen Informatics"/>
        </authorList>
    </citation>
    <scope>NUCLEOTIDE SEQUENCE [LARGE SCALE GENOMIC DNA]</scope>
</reference>
<sequence length="444" mass="50727">MQFIAAVEVPVVEFGYKDGKVNAFMYVPENAADTIILGTNVLSSLGYKLMREGQISATRRSGYDDISIIRKEAAEHARLYREHMKKVYDETNEVREESLPVVGDKVFMKLPAERAKGKHPKLTIEWDGPYRVIERGDTSAVIAKIGANYEPVKIQVDLLRKCPNGISFEPVKPRTRRKAVRKCNQILVGRVSLSIPLSRSEKEFDVTDAMHFLHAQFRCQGQPFPIMPGHPGIPADVTSRCQCGSTLTVSDLIINVPQPASDHRVETVLEAARVLAIWNGIGTLTDKVKWICDPFHRRVTLRSVGLAYAFLRTRCLHISIWTSMVPHDAIMRYNQIQGWSYDMTEIFEIGWKIAKTTDWNLVQTEIGKEHHKTLVVVPETLRRLKHLQRSIENVDVFYYRKFSEVHLRKNELFRDELGHVVFVMPSLEPKQTGCWLPFVAAMDM</sequence>
<accession>A0A183G1L0</accession>
<dbReference type="Proteomes" id="UP000050761">
    <property type="component" value="Unassembled WGS sequence"/>
</dbReference>
<dbReference type="OrthoDB" id="5877084at2759"/>
<proteinExistence type="predicted"/>
<reference evidence="3" key="2">
    <citation type="submission" date="2019-09" db="UniProtKB">
        <authorList>
            <consortium name="WormBaseParasite"/>
        </authorList>
    </citation>
    <scope>IDENTIFICATION</scope>
</reference>
<dbReference type="AlphaFoldDB" id="A0A183G1L0"/>
<organism evidence="2 3">
    <name type="scientific">Heligmosomoides polygyrus</name>
    <name type="common">Parasitic roundworm</name>
    <dbReference type="NCBI Taxonomy" id="6339"/>
    <lineage>
        <taxon>Eukaryota</taxon>
        <taxon>Metazoa</taxon>
        <taxon>Ecdysozoa</taxon>
        <taxon>Nematoda</taxon>
        <taxon>Chromadorea</taxon>
        <taxon>Rhabditida</taxon>
        <taxon>Rhabditina</taxon>
        <taxon>Rhabditomorpha</taxon>
        <taxon>Strongyloidea</taxon>
        <taxon>Heligmosomidae</taxon>
        <taxon>Heligmosomoides</taxon>
    </lineage>
</organism>
<evidence type="ECO:0000313" key="3">
    <source>
        <dbReference type="WBParaSite" id="HPBE_0001509301-mRNA-1"/>
    </source>
</evidence>
<evidence type="ECO:0000313" key="2">
    <source>
        <dbReference type="Proteomes" id="UP000050761"/>
    </source>
</evidence>
<accession>A0A3P8DLY8</accession>
<gene>
    <name evidence="1" type="ORF">HPBE_LOCUS15094</name>
</gene>
<evidence type="ECO:0000313" key="1">
    <source>
        <dbReference type="EMBL" id="VDP01739.1"/>
    </source>
</evidence>
<dbReference type="EMBL" id="UZAH01028687">
    <property type="protein sequence ID" value="VDP01739.1"/>
    <property type="molecule type" value="Genomic_DNA"/>
</dbReference>
<keyword evidence="2" id="KW-1185">Reference proteome</keyword>